<dbReference type="SUPFAM" id="SSF53448">
    <property type="entry name" value="Nucleotide-diphospho-sugar transferases"/>
    <property type="match status" value="1"/>
</dbReference>
<dbReference type="SUPFAM" id="SSF53756">
    <property type="entry name" value="UDP-Glycosyltransferase/glycogen phosphorylase"/>
    <property type="match status" value="1"/>
</dbReference>
<sequence>MTGAPTTTVAVVLVNFRGVDDTIAAIESLRQSDWPSELLHIVVVENGSGDDSVERLRDVDGITLVVSDKNLGFAGGCNLGVRETTADIVAFLNNDARPDSGWIRHAIDAFSSAPDVAAVASKVLDWDGTRIDYAGSALTWYGMGYKPFTAEPISLSDDTPRDVLFGTGSAMFVRRDIFAELGGFDERFFMFFEDVDLGWRLNLRGYRMRYEPRSIAFHKHHASMADQGRHKEQVLLERNALYAMFKNLDPDTLADALAPALALSVRRALVESKLDPHQFDLQRNDGPDATIEVPKSALVPLFAIDQFIDALPDLQKRREAVQASRRRSDGAIWALFGKADAPVVQDKRYLEGYEAIVGAFSVTERPRTRRVVVVTGDPLGDKIAGPAIRAWNIASALHANSEVELVSLTAVSDRLSAPFAVTHIRPGDERSMERTIRAASAIIFQGHALAAFECIRRSPARIVADIYDPMQLEQLEQARDAGTALWEHSVVEATTVMNDQLERADFFICASERQRHFYLGQLSALGRLTTAQYGADADLRGLIDVVPFGLPETPPSHERSVVKGVIPGIPADAKLLLWSGGLYNWFDPLTLIRAVAALRAKHPDVHLFFQGTKHPHPGVPEMRVVTEARALAAELGVLGQGVHFNDSWVDYSERGSYLREADAGVSTHHVHVETTFSFRTRILDYLWGELPMVVTKGDYFADLVEQEGLGVVVDDSDVDGLRNALETVLFDEGFRDSARVAIRRVKQRFTWSEVLRPLVSYIESEDQRTEDRGSARRPERRRASGLRHDAALAFRVLRAAGPAAVVRKVAGRIQRRFH</sequence>
<evidence type="ECO:0000256" key="3">
    <source>
        <dbReference type="ARBA" id="ARBA00022676"/>
    </source>
</evidence>
<comment type="similarity">
    <text evidence="2">Belongs to the glycosyltransferase 2 family.</text>
</comment>
<dbReference type="Proteomes" id="UP000293519">
    <property type="component" value="Unassembled WGS sequence"/>
</dbReference>
<dbReference type="AlphaFoldDB" id="A0A4Q7LRA3"/>
<dbReference type="CDD" id="cd03801">
    <property type="entry name" value="GT4_PimA-like"/>
    <property type="match status" value="1"/>
</dbReference>
<proteinExistence type="inferred from homology"/>
<dbReference type="EMBL" id="SGWW01000002">
    <property type="protein sequence ID" value="RZS57406.1"/>
    <property type="molecule type" value="Genomic_DNA"/>
</dbReference>
<dbReference type="CDD" id="cd04186">
    <property type="entry name" value="GT_2_like_c"/>
    <property type="match status" value="1"/>
</dbReference>
<feature type="domain" description="Glycosyltransferase 2-like" evidence="5">
    <location>
        <begin position="21"/>
        <end position="181"/>
    </location>
</feature>
<evidence type="ECO:0000259" key="5">
    <source>
        <dbReference type="Pfam" id="PF00535"/>
    </source>
</evidence>
<name>A0A4Q7LRA3_9MICO</name>
<dbReference type="PANTHER" id="PTHR43179">
    <property type="entry name" value="RHAMNOSYLTRANSFERASE WBBL"/>
    <property type="match status" value="1"/>
</dbReference>
<dbReference type="OrthoDB" id="9771846at2"/>
<organism evidence="6 7">
    <name type="scientific">Microcella putealis</name>
    <dbReference type="NCBI Taxonomy" id="337005"/>
    <lineage>
        <taxon>Bacteria</taxon>
        <taxon>Bacillati</taxon>
        <taxon>Actinomycetota</taxon>
        <taxon>Actinomycetes</taxon>
        <taxon>Micrococcales</taxon>
        <taxon>Microbacteriaceae</taxon>
        <taxon>Microcella</taxon>
    </lineage>
</organism>
<keyword evidence="7" id="KW-1185">Reference proteome</keyword>
<accession>A0A4Q7LRA3</accession>
<protein>
    <recommendedName>
        <fullName evidence="5">Glycosyltransferase 2-like domain-containing protein</fullName>
    </recommendedName>
</protein>
<evidence type="ECO:0000256" key="4">
    <source>
        <dbReference type="ARBA" id="ARBA00022679"/>
    </source>
</evidence>
<dbReference type="InterPro" id="IPR029044">
    <property type="entry name" value="Nucleotide-diphossugar_trans"/>
</dbReference>
<keyword evidence="4" id="KW-0808">Transferase</keyword>
<dbReference type="Pfam" id="PF13692">
    <property type="entry name" value="Glyco_trans_1_4"/>
    <property type="match status" value="1"/>
</dbReference>
<comment type="pathway">
    <text evidence="1">Cell wall biogenesis; cell wall polysaccharide biosynthesis.</text>
</comment>
<evidence type="ECO:0000256" key="2">
    <source>
        <dbReference type="ARBA" id="ARBA00006739"/>
    </source>
</evidence>
<dbReference type="Gene3D" id="3.40.50.2000">
    <property type="entry name" value="Glycogen Phosphorylase B"/>
    <property type="match status" value="1"/>
</dbReference>
<keyword evidence="3" id="KW-0328">Glycosyltransferase</keyword>
<dbReference type="InterPro" id="IPR001173">
    <property type="entry name" value="Glyco_trans_2-like"/>
</dbReference>
<dbReference type="PANTHER" id="PTHR43179:SF12">
    <property type="entry name" value="GALACTOFURANOSYLTRANSFERASE GLFT2"/>
    <property type="match status" value="1"/>
</dbReference>
<dbReference type="GO" id="GO:0016757">
    <property type="term" value="F:glycosyltransferase activity"/>
    <property type="evidence" value="ECO:0007669"/>
    <property type="project" value="UniProtKB-KW"/>
</dbReference>
<dbReference type="Gene3D" id="3.90.550.10">
    <property type="entry name" value="Spore Coat Polysaccharide Biosynthesis Protein SpsA, Chain A"/>
    <property type="match status" value="1"/>
</dbReference>
<evidence type="ECO:0000313" key="7">
    <source>
        <dbReference type="Proteomes" id="UP000293519"/>
    </source>
</evidence>
<dbReference type="Pfam" id="PF00535">
    <property type="entry name" value="Glycos_transf_2"/>
    <property type="match status" value="1"/>
</dbReference>
<gene>
    <name evidence="6" type="ORF">EV141_1118</name>
</gene>
<comment type="caution">
    <text evidence="6">The sequence shown here is derived from an EMBL/GenBank/DDBJ whole genome shotgun (WGS) entry which is preliminary data.</text>
</comment>
<evidence type="ECO:0000313" key="6">
    <source>
        <dbReference type="EMBL" id="RZS57406.1"/>
    </source>
</evidence>
<reference evidence="6 7" key="1">
    <citation type="journal article" date="2015" name="Stand. Genomic Sci.">
        <title>Genomic Encyclopedia of Bacterial and Archaeal Type Strains, Phase III: the genomes of soil and plant-associated and newly described type strains.</title>
        <authorList>
            <person name="Whitman W.B."/>
            <person name="Woyke T."/>
            <person name="Klenk H.P."/>
            <person name="Zhou Y."/>
            <person name="Lilburn T.G."/>
            <person name="Beck B.J."/>
            <person name="De Vos P."/>
            <person name="Vandamme P."/>
            <person name="Eisen J.A."/>
            <person name="Garrity G."/>
            <person name="Hugenholtz P."/>
            <person name="Kyrpides N.C."/>
        </authorList>
    </citation>
    <scope>NUCLEOTIDE SEQUENCE [LARGE SCALE GENOMIC DNA]</scope>
    <source>
        <strain evidence="6 7">CV2</strain>
    </source>
</reference>
<evidence type="ECO:0000256" key="1">
    <source>
        <dbReference type="ARBA" id="ARBA00004776"/>
    </source>
</evidence>